<keyword evidence="3" id="KW-1185">Reference proteome</keyword>
<accession>A0A0L6UJI2</accession>
<dbReference type="EMBL" id="LAVV01010719">
    <property type="protein sequence ID" value="KNZ48673.1"/>
    <property type="molecule type" value="Genomic_DNA"/>
</dbReference>
<name>A0A0L6UJI2_9BASI</name>
<evidence type="ECO:0000313" key="3">
    <source>
        <dbReference type="Proteomes" id="UP000037035"/>
    </source>
</evidence>
<dbReference type="Proteomes" id="UP000037035">
    <property type="component" value="Unassembled WGS sequence"/>
</dbReference>
<reference evidence="2 3" key="1">
    <citation type="submission" date="2015-08" db="EMBL/GenBank/DDBJ databases">
        <title>Next Generation Sequencing and Analysis of the Genome of Puccinia sorghi L Schw, the Causal Agent of Maize Common Rust.</title>
        <authorList>
            <person name="Rochi L."/>
            <person name="Burguener G."/>
            <person name="Darino M."/>
            <person name="Turjanski A."/>
            <person name="Kreff E."/>
            <person name="Dieguez M.J."/>
            <person name="Sacco F."/>
        </authorList>
    </citation>
    <scope>NUCLEOTIDE SEQUENCE [LARGE SCALE GENOMIC DNA]</scope>
    <source>
        <strain evidence="2 3">RO10H11247</strain>
    </source>
</reference>
<dbReference type="VEuPathDB" id="FungiDB:VP01_549g1"/>
<feature type="region of interest" description="Disordered" evidence="1">
    <location>
        <begin position="416"/>
        <end position="437"/>
    </location>
</feature>
<gene>
    <name evidence="2" type="ORF">VP01_549g1</name>
</gene>
<comment type="caution">
    <text evidence="2">The sequence shown here is derived from an EMBL/GenBank/DDBJ whole genome shotgun (WGS) entry which is preliminary data.</text>
</comment>
<protein>
    <submittedName>
        <fullName evidence="2">Uncharacterized protein</fullName>
    </submittedName>
</protein>
<proteinExistence type="predicted"/>
<sequence length="437" mass="49221">MEECRGFCGTHIEKSLRPHCISFSFSSFNLIGFILHPTDPPIVSQVCSFLSPSLFSLVFLTPLHSLRLVAVVLCLGTLVILGTNHSSKRLVAVFLRSCALVILGINSLNSGSHTQNTYSPEPQNRPPLQEKALTRMYKGAEAGDNPPVGTPPASPRGGYMITTAWKTSGLRCFCAVIRKIGTQFALNQQNCFWQLNTQPTGIFGAGPGGLRKKFAVHKWGHGIQWLSLFFQKENTMNFGPFNFFSHTICQRKTIQKASCSTKNIIIGGIKHDQMHNYLINWFSKMHHSKNHGNACKEDQNPQKWNSKFDPQPPFAYHKLVSQPTRTSTTHLKRVGCVSNTLPFFLLSATCYGHRTVRGKHQNPVHQSVTCRIGLGQAVGKDRSVWIKWSGRNTWRPYFFCFNLYAVLKKNKTLRAEEQKHNTEKGNFLGSDLTRRKE</sequence>
<evidence type="ECO:0000313" key="2">
    <source>
        <dbReference type="EMBL" id="KNZ48673.1"/>
    </source>
</evidence>
<organism evidence="2 3">
    <name type="scientific">Puccinia sorghi</name>
    <dbReference type="NCBI Taxonomy" id="27349"/>
    <lineage>
        <taxon>Eukaryota</taxon>
        <taxon>Fungi</taxon>
        <taxon>Dikarya</taxon>
        <taxon>Basidiomycota</taxon>
        <taxon>Pucciniomycotina</taxon>
        <taxon>Pucciniomycetes</taxon>
        <taxon>Pucciniales</taxon>
        <taxon>Pucciniaceae</taxon>
        <taxon>Puccinia</taxon>
    </lineage>
</organism>
<dbReference type="AlphaFoldDB" id="A0A0L6UJI2"/>
<evidence type="ECO:0000256" key="1">
    <source>
        <dbReference type="SAM" id="MobiDB-lite"/>
    </source>
</evidence>